<dbReference type="GO" id="GO:0005789">
    <property type="term" value="C:endoplasmic reticulum membrane"/>
    <property type="evidence" value="ECO:0007669"/>
    <property type="project" value="UniProtKB-SubCell"/>
</dbReference>
<keyword evidence="15" id="KW-1185">Reference proteome</keyword>
<dbReference type="PROSITE" id="PS50234">
    <property type="entry name" value="VWFA"/>
    <property type="match status" value="1"/>
</dbReference>
<dbReference type="FunFam" id="2.30.30.380:FF:000004">
    <property type="entry name" value="SEC24 homolog B, COPII coat complex component"/>
    <property type="match status" value="1"/>
</dbReference>
<dbReference type="InterPro" id="IPR006900">
    <property type="entry name" value="Sec23/24_helical_dom"/>
</dbReference>
<dbReference type="Gene3D" id="2.60.40.1670">
    <property type="entry name" value="beta-sandwich domain of Sec23/24"/>
    <property type="match status" value="1"/>
</dbReference>
<dbReference type="InterPro" id="IPR036180">
    <property type="entry name" value="Gelsolin-like_dom_sf"/>
</dbReference>
<comment type="similarity">
    <text evidence="4">Belongs to the SEC23/SEC24 family. SEC24 subfamily.</text>
</comment>
<organism evidence="14 15">
    <name type="scientific">Aquatica leii</name>
    <dbReference type="NCBI Taxonomy" id="1421715"/>
    <lineage>
        <taxon>Eukaryota</taxon>
        <taxon>Metazoa</taxon>
        <taxon>Ecdysozoa</taxon>
        <taxon>Arthropoda</taxon>
        <taxon>Hexapoda</taxon>
        <taxon>Insecta</taxon>
        <taxon>Pterygota</taxon>
        <taxon>Neoptera</taxon>
        <taxon>Endopterygota</taxon>
        <taxon>Coleoptera</taxon>
        <taxon>Polyphaga</taxon>
        <taxon>Elateriformia</taxon>
        <taxon>Elateroidea</taxon>
        <taxon>Lampyridae</taxon>
        <taxon>Luciolinae</taxon>
        <taxon>Aquatica</taxon>
    </lineage>
</organism>
<keyword evidence="11" id="KW-0968">Cytoplasmic vesicle</keyword>
<dbReference type="InterPro" id="IPR050550">
    <property type="entry name" value="SEC23_SEC24_subfamily"/>
</dbReference>
<evidence type="ECO:0000256" key="5">
    <source>
        <dbReference type="ARBA" id="ARBA00022448"/>
    </source>
</evidence>
<keyword evidence="9" id="KW-0333">Golgi apparatus</keyword>
<dbReference type="InterPro" id="IPR036465">
    <property type="entry name" value="vWFA_dom_sf"/>
</dbReference>
<dbReference type="GO" id="GO:0070971">
    <property type="term" value="C:endoplasmic reticulum exit site"/>
    <property type="evidence" value="ECO:0007669"/>
    <property type="project" value="TreeGrafter"/>
</dbReference>
<keyword evidence="7" id="KW-0931">ER-Golgi transport</keyword>
<dbReference type="Gene3D" id="3.40.50.410">
    <property type="entry name" value="von Willebrand factor, type A domain"/>
    <property type="match status" value="1"/>
</dbReference>
<evidence type="ECO:0000256" key="9">
    <source>
        <dbReference type="ARBA" id="ARBA00023034"/>
    </source>
</evidence>
<dbReference type="GO" id="GO:0090110">
    <property type="term" value="P:COPII-coated vesicle cargo loading"/>
    <property type="evidence" value="ECO:0007669"/>
    <property type="project" value="TreeGrafter"/>
</dbReference>
<feature type="domain" description="VWFA" evidence="13">
    <location>
        <begin position="535"/>
        <end position="772"/>
    </location>
</feature>
<dbReference type="SUPFAM" id="SSF82919">
    <property type="entry name" value="Zn-finger domain of Sec23/24"/>
    <property type="match status" value="1"/>
</dbReference>
<evidence type="ECO:0000256" key="10">
    <source>
        <dbReference type="ARBA" id="ARBA00023136"/>
    </source>
</evidence>
<gene>
    <name evidence="14" type="ORF">RN001_002700</name>
</gene>
<dbReference type="InterPro" id="IPR002035">
    <property type="entry name" value="VWF_A"/>
</dbReference>
<dbReference type="EMBL" id="JARPUR010000001">
    <property type="protein sequence ID" value="KAK4886429.1"/>
    <property type="molecule type" value="Genomic_DNA"/>
</dbReference>
<comment type="subcellular location">
    <subcellularLocation>
        <location evidence="1">Cytoplasmic vesicle</location>
        <location evidence="1">COPII-coated vesicle membrane</location>
        <topology evidence="1">Peripheral membrane protein</topology>
        <orientation evidence="1">Cytoplasmic side</orientation>
    </subcellularLocation>
    <subcellularLocation>
        <location evidence="3">Endoplasmic reticulum membrane</location>
        <topology evidence="3">Peripheral membrane protein</topology>
        <orientation evidence="3">Cytoplasmic side</orientation>
    </subcellularLocation>
    <subcellularLocation>
        <location evidence="2">Golgi apparatus membrane</location>
    </subcellularLocation>
</comment>
<feature type="region of interest" description="Disordered" evidence="12">
    <location>
        <begin position="283"/>
        <end position="308"/>
    </location>
</feature>
<feature type="compositionally biased region" description="Polar residues" evidence="12">
    <location>
        <begin position="1"/>
        <end position="13"/>
    </location>
</feature>
<dbReference type="AlphaFoldDB" id="A0AAN7Q5L1"/>
<keyword evidence="10" id="KW-0472">Membrane</keyword>
<dbReference type="Pfam" id="PF04815">
    <property type="entry name" value="Sec23_helical"/>
    <property type="match status" value="1"/>
</dbReference>
<feature type="region of interest" description="Disordered" evidence="12">
    <location>
        <begin position="240"/>
        <end position="260"/>
    </location>
</feature>
<dbReference type="SUPFAM" id="SSF81811">
    <property type="entry name" value="Helical domain of Sec23/24"/>
    <property type="match status" value="1"/>
</dbReference>
<evidence type="ECO:0000256" key="1">
    <source>
        <dbReference type="ARBA" id="ARBA00004299"/>
    </source>
</evidence>
<dbReference type="GO" id="GO:0000149">
    <property type="term" value="F:SNARE binding"/>
    <property type="evidence" value="ECO:0007669"/>
    <property type="project" value="TreeGrafter"/>
</dbReference>
<feature type="compositionally biased region" description="Polar residues" evidence="12">
    <location>
        <begin position="240"/>
        <end position="257"/>
    </location>
</feature>
<evidence type="ECO:0000256" key="2">
    <source>
        <dbReference type="ARBA" id="ARBA00004394"/>
    </source>
</evidence>
<dbReference type="Pfam" id="PF08033">
    <property type="entry name" value="Sec23_BS"/>
    <property type="match status" value="1"/>
</dbReference>
<evidence type="ECO:0000256" key="3">
    <source>
        <dbReference type="ARBA" id="ARBA00004397"/>
    </source>
</evidence>
<dbReference type="Proteomes" id="UP001353858">
    <property type="component" value="Unassembled WGS sequence"/>
</dbReference>
<dbReference type="PANTHER" id="PTHR13803">
    <property type="entry name" value="SEC24-RELATED PROTEIN"/>
    <property type="match status" value="1"/>
</dbReference>
<dbReference type="GO" id="GO:0008270">
    <property type="term" value="F:zinc ion binding"/>
    <property type="evidence" value="ECO:0007669"/>
    <property type="project" value="InterPro"/>
</dbReference>
<evidence type="ECO:0000256" key="12">
    <source>
        <dbReference type="SAM" id="MobiDB-lite"/>
    </source>
</evidence>
<feature type="compositionally biased region" description="Polar residues" evidence="12">
    <location>
        <begin position="294"/>
        <end position="308"/>
    </location>
</feature>
<evidence type="ECO:0000256" key="11">
    <source>
        <dbReference type="ARBA" id="ARBA00023329"/>
    </source>
</evidence>
<dbReference type="Gene3D" id="1.20.120.730">
    <property type="entry name" value="Sec23/Sec24 helical domain"/>
    <property type="match status" value="1"/>
</dbReference>
<dbReference type="GO" id="GO:0000139">
    <property type="term" value="C:Golgi membrane"/>
    <property type="evidence" value="ECO:0007669"/>
    <property type="project" value="UniProtKB-SubCell"/>
</dbReference>
<dbReference type="PANTHER" id="PTHR13803:SF39">
    <property type="entry name" value="SECRETORY 24AB, ISOFORM A"/>
    <property type="match status" value="1"/>
</dbReference>
<evidence type="ECO:0000256" key="6">
    <source>
        <dbReference type="ARBA" id="ARBA00022824"/>
    </source>
</evidence>
<dbReference type="SUPFAM" id="SSF53300">
    <property type="entry name" value="vWA-like"/>
    <property type="match status" value="1"/>
</dbReference>
<dbReference type="Pfam" id="PF04811">
    <property type="entry name" value="Sec23_trunk"/>
    <property type="match status" value="1"/>
</dbReference>
<dbReference type="InterPro" id="IPR036174">
    <property type="entry name" value="Znf_Sec23_Sec24_sf"/>
</dbReference>
<dbReference type="Pfam" id="PF04810">
    <property type="entry name" value="zf-Sec23_Sec24"/>
    <property type="match status" value="1"/>
</dbReference>
<dbReference type="SUPFAM" id="SSF81995">
    <property type="entry name" value="beta-sandwich domain of Sec23/24"/>
    <property type="match status" value="1"/>
</dbReference>
<dbReference type="Gene3D" id="3.40.20.10">
    <property type="entry name" value="Severin"/>
    <property type="match status" value="1"/>
</dbReference>
<reference evidence="15" key="1">
    <citation type="submission" date="2023-01" db="EMBL/GenBank/DDBJ databases">
        <title>Key to firefly adult light organ development and bioluminescence: homeobox transcription factors regulate luciferase expression and transportation to peroxisome.</title>
        <authorList>
            <person name="Fu X."/>
        </authorList>
    </citation>
    <scope>NUCLEOTIDE SEQUENCE [LARGE SCALE GENOMIC DNA]</scope>
</reference>
<evidence type="ECO:0000256" key="4">
    <source>
        <dbReference type="ARBA" id="ARBA00008334"/>
    </source>
</evidence>
<dbReference type="InterPro" id="IPR036175">
    <property type="entry name" value="Sec23/24_helical_dom_sf"/>
</dbReference>
<evidence type="ECO:0000256" key="8">
    <source>
        <dbReference type="ARBA" id="ARBA00022927"/>
    </source>
</evidence>
<comment type="caution">
    <text evidence="14">The sequence shown here is derived from an EMBL/GenBank/DDBJ whole genome shotgun (WGS) entry which is preliminary data.</text>
</comment>
<evidence type="ECO:0000259" key="13">
    <source>
        <dbReference type="PROSITE" id="PS50234"/>
    </source>
</evidence>
<dbReference type="SUPFAM" id="SSF82754">
    <property type="entry name" value="C-terminal, gelsolin-like domain of Sec23/24"/>
    <property type="match status" value="1"/>
</dbReference>
<protein>
    <recommendedName>
        <fullName evidence="13">VWFA domain-containing protein</fullName>
    </recommendedName>
</protein>
<evidence type="ECO:0000256" key="7">
    <source>
        <dbReference type="ARBA" id="ARBA00022892"/>
    </source>
</evidence>
<dbReference type="InterPro" id="IPR006896">
    <property type="entry name" value="Sec23/24_trunk_dom"/>
</dbReference>
<accession>A0AAN7Q5L1</accession>
<proteinExistence type="inferred from homology"/>
<dbReference type="InterPro" id="IPR006895">
    <property type="entry name" value="Znf_Sec23_Sec24"/>
</dbReference>
<sequence>MSTHGNMTEQSVPNGLPPQFGKSNIMTPLLPFNGVDSSHSSRTSSPANRIQQIPASQLPPSRTVIPATQLPPSGMKPGFSVNQVTQNYANLSISQTTPLSSPKIQPFGTSTPLLNISKNDLPAEGISPIHAQNVFKHSIQSHFMNVPGSANNTNGRHQHEPSIQEPSNNLNTQNLMQDKPTMRQSLSQPVMDKQMQKIVLPPNQNQIAKQPINFGSTPNISQNPSQKFNHNLFLNQNVPKTTSQSKIPATIPFTNTPPVMRTTPIPPQKVPYITPVQQIQQNSIPQPFLPPPLQSINQQPAAQSSNVPPSNIIQPPKTNLHANRYPVSPQIQNNLPLQSHYQNFAGSQVQQQQRQNVFPNQRTSNVVQAGFNKLWGQENLDLLQCPNILPPTKVEPPRISLGQEFLDAANCSTDIFRCTMTKIPESTSLLQKSRLPLGILIHPFKDLDHLHVIDCSTIVRCRACRTYINPFVFFVDMKRWKCNLCYRVNELPEEFQFDPETKTYGDPSRRPEIKSSTIEYIAPLEYTLRPPQPAVYVFLLDVSRAAVESGYIHTFCNVLTTTLGNLPGDARTQIGFIGYNSALHFYSLADGLNQPHEMTVLDIDDVFLPCPDNLVVNLQERKELILDLLTQLPTRFNNSYDTGSALGAALQAAYKMIASTGGRITVFQSTLPSVGPGALTVREDPNHRAGVEVQHLNPANDFYKRLALECSCQQIAVDLFIVNSQYVDLATISGISRFSSGCIYHFPLYKASRILQAENFERNLKRYLTRKIGFEAVMRIRCTRGLSIHTFHGNFFVKSTDLLSLPNVNPDAGFGMQVSIDESLSDLHTVCFQAALLYTSSRGERRIRVHTLCVPVASTLPDILASADQQCIVGLLAKMAVDRSMQSSLADAREAFINVAIDILSSYKLSLNLGTDGGGLQVSNCLKLLPLYISALLKHTAFRTGTSTRLDDRVKAMCDMKTLPLYSLIQQIYPDLYPVHNLLEQSIVLNVDGEEIPQPPHLQLTARCLDSKGAFLMDMGEQMIILIGPSVSEVFLNEALSVSSYNSITDQMYSLPILDTLLNQRLTNFINHLNDQKPFSATLHIIRENSPNRSIFIERLIEDRIETALSYHEFLQHLKTQVK</sequence>
<feature type="region of interest" description="Disordered" evidence="12">
    <location>
        <begin position="150"/>
        <end position="170"/>
    </location>
</feature>
<feature type="region of interest" description="Disordered" evidence="12">
    <location>
        <begin position="1"/>
        <end position="62"/>
    </location>
</feature>
<keyword evidence="8" id="KW-0653">Protein transport</keyword>
<dbReference type="GO" id="GO:0006886">
    <property type="term" value="P:intracellular protein transport"/>
    <property type="evidence" value="ECO:0007669"/>
    <property type="project" value="InterPro"/>
</dbReference>
<dbReference type="Gene3D" id="2.30.30.380">
    <property type="entry name" value="Zn-finger domain of Sec23/24"/>
    <property type="match status" value="1"/>
</dbReference>
<keyword evidence="5" id="KW-0813">Transport</keyword>
<keyword evidence="6" id="KW-0256">Endoplasmic reticulum</keyword>
<evidence type="ECO:0000313" key="15">
    <source>
        <dbReference type="Proteomes" id="UP001353858"/>
    </source>
</evidence>
<dbReference type="InterPro" id="IPR041742">
    <property type="entry name" value="Sec24-like_trunk_dom"/>
</dbReference>
<feature type="compositionally biased region" description="Polar residues" evidence="12">
    <location>
        <begin position="35"/>
        <end position="60"/>
    </location>
</feature>
<dbReference type="GO" id="GO:0030127">
    <property type="term" value="C:COPII vesicle coat"/>
    <property type="evidence" value="ECO:0007669"/>
    <property type="project" value="InterPro"/>
</dbReference>
<dbReference type="InterPro" id="IPR012990">
    <property type="entry name" value="Beta-sandwich_Sec23_24"/>
</dbReference>
<dbReference type="CDD" id="cd01479">
    <property type="entry name" value="Sec24-like"/>
    <property type="match status" value="1"/>
</dbReference>
<dbReference type="InterPro" id="IPR029006">
    <property type="entry name" value="ADF-H/Gelsolin-like_dom_sf"/>
</dbReference>
<evidence type="ECO:0000313" key="14">
    <source>
        <dbReference type="EMBL" id="KAK4886429.1"/>
    </source>
</evidence>
<name>A0AAN7Q5L1_9COLE</name>